<gene>
    <name evidence="1" type="ORF">G3M56_003395</name>
</gene>
<evidence type="ECO:0008006" key="3">
    <source>
        <dbReference type="Google" id="ProtNLM"/>
    </source>
</evidence>
<dbReference type="Proteomes" id="UP000475117">
    <property type="component" value="Chromosome"/>
</dbReference>
<evidence type="ECO:0000313" key="2">
    <source>
        <dbReference type="Proteomes" id="UP000475117"/>
    </source>
</evidence>
<evidence type="ECO:0000313" key="1">
    <source>
        <dbReference type="EMBL" id="QQL45648.1"/>
    </source>
</evidence>
<sequence>MSKGNTNRRILLFGVLPAVGCLALSLLLWWGLTAKDREWERLKAEWEAKGESFDPKDFVTEIDCEAEDNGWFHPLVVDARSGGNYVTEKVGEIDGYLWSMGIERPSEGGLTLREWGDPEKPLGKTQHEMARDYLARFSLYQSEFDELEGLADRPFWQSGEVPSVENEWGISESYGVGEVFTNRATLRLLAGEPDAAWEDVMRARNVLRWYEQNPVSLFSLLVWGVNDGRISNAVLDGCLMGAWSDAQLRSLAGGELTAGGMGYREMYLASARGEVAFQVDGLPDWLESPEVPSPYRLLEAHYGIYIIEAQLAPLVAYEAMGPGVSLMELADAYESAHARATAGRLWQGLKRWTELGKAMVASSSADFVYRLLELDVRRGCVPVVAAAELYRREHGSWPSTLKDLVPEYLPVIPKDPVDGAAMRYVVGADGVPVVYSVGRNRKDDGGADGDWCVRLTW</sequence>
<reference evidence="1 2" key="1">
    <citation type="submission" date="2020-12" db="EMBL/GenBank/DDBJ databases">
        <title>Sulforoseuscoccus oceanibium gen. nov., sp. nov., a representative of the phylum Verrucomicrobia with special cytoplasmic membrane, and proposal of Sulforoseuscoccusaceae fam. nov.</title>
        <authorList>
            <person name="Xi F."/>
        </authorList>
    </citation>
    <scope>NUCLEOTIDE SEQUENCE [LARGE SCALE GENOMIC DNA]</scope>
    <source>
        <strain evidence="1 2">T37</strain>
    </source>
</reference>
<dbReference type="EMBL" id="CP066776">
    <property type="protein sequence ID" value="QQL45648.1"/>
    <property type="molecule type" value="Genomic_DNA"/>
</dbReference>
<dbReference type="AlphaFoldDB" id="A0A6B3L4K6"/>
<proteinExistence type="predicted"/>
<dbReference type="InterPro" id="IPR045584">
    <property type="entry name" value="Pilin-like"/>
</dbReference>
<keyword evidence="2" id="KW-1185">Reference proteome</keyword>
<organism evidence="1 2">
    <name type="scientific">Sulfuriroseicoccus oceanibius</name>
    <dbReference type="NCBI Taxonomy" id="2707525"/>
    <lineage>
        <taxon>Bacteria</taxon>
        <taxon>Pseudomonadati</taxon>
        <taxon>Verrucomicrobiota</taxon>
        <taxon>Verrucomicrobiia</taxon>
        <taxon>Verrucomicrobiales</taxon>
        <taxon>Verrucomicrobiaceae</taxon>
        <taxon>Sulfuriroseicoccus</taxon>
    </lineage>
</organism>
<dbReference type="RefSeq" id="WP_164363322.1">
    <property type="nucleotide sequence ID" value="NZ_CP066776.1"/>
</dbReference>
<accession>A0A6B3L4K6</accession>
<name>A0A6B3L4K6_9BACT</name>
<dbReference type="SUPFAM" id="SSF54523">
    <property type="entry name" value="Pili subunits"/>
    <property type="match status" value="1"/>
</dbReference>
<dbReference type="KEGG" id="soa:G3M56_003395"/>
<protein>
    <recommendedName>
        <fullName evidence="3">Type II secretion system protein GspG C-terminal domain-containing protein</fullName>
    </recommendedName>
</protein>